<evidence type="ECO:0000313" key="2">
    <source>
        <dbReference type="Proteomes" id="UP001237642"/>
    </source>
</evidence>
<dbReference type="PANTHER" id="PTHR47181">
    <property type="entry name" value="BRCA1 C TERMINUS DOMAIN CONTAINING PROTEIN, EXPRESSED"/>
    <property type="match status" value="1"/>
</dbReference>
<evidence type="ECO:0000313" key="1">
    <source>
        <dbReference type="EMBL" id="KAK1398256.1"/>
    </source>
</evidence>
<protein>
    <submittedName>
        <fullName evidence="1">Uncharacterized protein</fullName>
    </submittedName>
</protein>
<dbReference type="InterPro" id="IPR044254">
    <property type="entry name" value="At4g02110-like"/>
</dbReference>
<name>A0AAD8J6U3_9APIA</name>
<keyword evidence="2" id="KW-1185">Reference proteome</keyword>
<dbReference type="AlphaFoldDB" id="A0AAD8J6U3"/>
<reference evidence="1" key="1">
    <citation type="submission" date="2023-02" db="EMBL/GenBank/DDBJ databases">
        <title>Genome of toxic invasive species Heracleum sosnowskyi carries increased number of genes despite the absence of recent whole-genome duplications.</title>
        <authorList>
            <person name="Schelkunov M."/>
            <person name="Shtratnikova V."/>
            <person name="Makarenko M."/>
            <person name="Klepikova A."/>
            <person name="Omelchenko D."/>
            <person name="Novikova G."/>
            <person name="Obukhova E."/>
            <person name="Bogdanov V."/>
            <person name="Penin A."/>
            <person name="Logacheva M."/>
        </authorList>
    </citation>
    <scope>NUCLEOTIDE SEQUENCE</scope>
    <source>
        <strain evidence="1">Hsosn_3</strain>
        <tissue evidence="1">Leaf</tissue>
    </source>
</reference>
<organism evidence="1 2">
    <name type="scientific">Heracleum sosnowskyi</name>
    <dbReference type="NCBI Taxonomy" id="360622"/>
    <lineage>
        <taxon>Eukaryota</taxon>
        <taxon>Viridiplantae</taxon>
        <taxon>Streptophyta</taxon>
        <taxon>Embryophyta</taxon>
        <taxon>Tracheophyta</taxon>
        <taxon>Spermatophyta</taxon>
        <taxon>Magnoliopsida</taxon>
        <taxon>eudicotyledons</taxon>
        <taxon>Gunneridae</taxon>
        <taxon>Pentapetalae</taxon>
        <taxon>asterids</taxon>
        <taxon>campanulids</taxon>
        <taxon>Apiales</taxon>
        <taxon>Apiaceae</taxon>
        <taxon>Apioideae</taxon>
        <taxon>apioid superclade</taxon>
        <taxon>Tordylieae</taxon>
        <taxon>Tordyliinae</taxon>
        <taxon>Heracleum</taxon>
    </lineage>
</organism>
<sequence length="115" mass="13000">MYQNRCVNSEKSNYSGPMNGTIHVVAGGEGSHLSEFSELKTSIEDQNNLIVLVESGRCLHCRWILKTDYTSDSNKAKFLAKEPYEWYKSGLSKDGAINLETPGNWHLKGDFVYSY</sequence>
<dbReference type="EMBL" id="JAUIZM010000002">
    <property type="protein sequence ID" value="KAK1398256.1"/>
    <property type="molecule type" value="Genomic_DNA"/>
</dbReference>
<dbReference type="PANTHER" id="PTHR47181:SF2">
    <property type="entry name" value="BRCA1 C TERMINUS DOMAIN CONTAINING PROTEIN, EXPRESSED"/>
    <property type="match status" value="1"/>
</dbReference>
<comment type="caution">
    <text evidence="1">The sequence shown here is derived from an EMBL/GenBank/DDBJ whole genome shotgun (WGS) entry which is preliminary data.</text>
</comment>
<reference evidence="1" key="2">
    <citation type="submission" date="2023-05" db="EMBL/GenBank/DDBJ databases">
        <authorList>
            <person name="Schelkunov M.I."/>
        </authorList>
    </citation>
    <scope>NUCLEOTIDE SEQUENCE</scope>
    <source>
        <strain evidence="1">Hsosn_3</strain>
        <tissue evidence="1">Leaf</tissue>
    </source>
</reference>
<proteinExistence type="predicted"/>
<dbReference type="Proteomes" id="UP001237642">
    <property type="component" value="Unassembled WGS sequence"/>
</dbReference>
<accession>A0AAD8J6U3</accession>
<gene>
    <name evidence="1" type="ORF">POM88_008119</name>
</gene>